<organism evidence="1 2">
    <name type="scientific">Golovinomyces cichoracearum</name>
    <dbReference type="NCBI Taxonomy" id="62708"/>
    <lineage>
        <taxon>Eukaryota</taxon>
        <taxon>Fungi</taxon>
        <taxon>Dikarya</taxon>
        <taxon>Ascomycota</taxon>
        <taxon>Pezizomycotina</taxon>
        <taxon>Leotiomycetes</taxon>
        <taxon>Erysiphales</taxon>
        <taxon>Erysiphaceae</taxon>
        <taxon>Golovinomyces</taxon>
    </lineage>
</organism>
<protein>
    <submittedName>
        <fullName evidence="1">Uncharacterized protein</fullName>
    </submittedName>
</protein>
<dbReference type="OrthoDB" id="3599542at2759"/>
<accession>A0A420IL45</accession>
<dbReference type="EMBL" id="MCBR01007989">
    <property type="protein sequence ID" value="RKF75276.1"/>
    <property type="molecule type" value="Genomic_DNA"/>
</dbReference>
<gene>
    <name evidence="1" type="ORF">GcC1_079023</name>
</gene>
<name>A0A420IL45_9PEZI</name>
<evidence type="ECO:0000313" key="1">
    <source>
        <dbReference type="EMBL" id="RKF75276.1"/>
    </source>
</evidence>
<sequence>MSSGDLSSVDGVKISPDKEYYDLTLYIFKKVEEYALYKFRDDVLWEAFNDDFVRVTENNLSYISPNLLRVLRSHLRTHGVLVEWDRNLSVLQSIFQTITEKEPRIWTREEFENSNETFNSNKISHAS</sequence>
<evidence type="ECO:0000313" key="2">
    <source>
        <dbReference type="Proteomes" id="UP000285405"/>
    </source>
</evidence>
<reference evidence="1 2" key="1">
    <citation type="journal article" date="2018" name="BMC Genomics">
        <title>Comparative genome analyses reveal sequence features reflecting distinct modes of host-adaptation between dicot and monocot powdery mildew.</title>
        <authorList>
            <person name="Wu Y."/>
            <person name="Ma X."/>
            <person name="Pan Z."/>
            <person name="Kale S.D."/>
            <person name="Song Y."/>
            <person name="King H."/>
            <person name="Zhang Q."/>
            <person name="Presley C."/>
            <person name="Deng X."/>
            <person name="Wei C.I."/>
            <person name="Xiao S."/>
        </authorList>
    </citation>
    <scope>NUCLEOTIDE SEQUENCE [LARGE SCALE GENOMIC DNA]</scope>
    <source>
        <strain evidence="1">UCSC1</strain>
    </source>
</reference>
<comment type="caution">
    <text evidence="1">The sequence shown here is derived from an EMBL/GenBank/DDBJ whole genome shotgun (WGS) entry which is preliminary data.</text>
</comment>
<dbReference type="AlphaFoldDB" id="A0A420IL45"/>
<proteinExistence type="predicted"/>
<dbReference type="Proteomes" id="UP000285405">
    <property type="component" value="Unassembled WGS sequence"/>
</dbReference>